<reference evidence="1" key="1">
    <citation type="submission" date="2020-10" db="EMBL/GenBank/DDBJ databases">
        <title>Unveiling of a novel bifunctional photoreceptor, Dualchrome1, isolated from a cosmopolitan green alga.</title>
        <authorList>
            <person name="Suzuki S."/>
            <person name="Kawachi M."/>
        </authorList>
    </citation>
    <scope>NUCLEOTIDE SEQUENCE</scope>
    <source>
        <strain evidence="1">NIES 2893</strain>
    </source>
</reference>
<comment type="caution">
    <text evidence="1">The sequence shown here is derived from an EMBL/GenBank/DDBJ whole genome shotgun (WGS) entry which is preliminary data.</text>
</comment>
<dbReference type="EMBL" id="BNJQ01000020">
    <property type="protein sequence ID" value="GHP08272.1"/>
    <property type="molecule type" value="Genomic_DNA"/>
</dbReference>
<organism evidence="1 2">
    <name type="scientific">Pycnococcus provasolii</name>
    <dbReference type="NCBI Taxonomy" id="41880"/>
    <lineage>
        <taxon>Eukaryota</taxon>
        <taxon>Viridiplantae</taxon>
        <taxon>Chlorophyta</taxon>
        <taxon>Pseudoscourfieldiophyceae</taxon>
        <taxon>Pseudoscourfieldiales</taxon>
        <taxon>Pycnococcaceae</taxon>
        <taxon>Pycnococcus</taxon>
    </lineage>
</organism>
<name>A0A830HMZ6_9CHLO</name>
<protein>
    <recommendedName>
        <fullName evidence="3">Tubby C-terminal domain-containing protein</fullName>
    </recommendedName>
</protein>
<evidence type="ECO:0008006" key="3">
    <source>
        <dbReference type="Google" id="ProtNLM"/>
    </source>
</evidence>
<dbReference type="Proteomes" id="UP000660262">
    <property type="component" value="Unassembled WGS sequence"/>
</dbReference>
<sequence length="237" mass="25870">MGAATSRFTLEQLQQTVASYPPESCLLPATTPPLEEYTTITLAKRNALNRRSFDITDANGVAMYTTEVAKGTRMWFDVVTPTGTKVARCATGPLRKVWDIFIFDKPTKDAPVDAKASTKAEAPVYKCAQLKLGVMRIDGDFCVVGPDGTVGPPLFHVEAIKGIKVKCQAYCVPAGFDKKSAAELPPLVAYWDSDHNFLRAKHWVNLKLSKGTDNLAFIICVVIMELLKQENPASGTS</sequence>
<evidence type="ECO:0000313" key="1">
    <source>
        <dbReference type="EMBL" id="GHP08272.1"/>
    </source>
</evidence>
<gene>
    <name evidence="1" type="ORF">PPROV_000701300</name>
</gene>
<keyword evidence="2" id="KW-1185">Reference proteome</keyword>
<proteinExistence type="predicted"/>
<dbReference type="AlphaFoldDB" id="A0A830HMZ6"/>
<accession>A0A830HMZ6</accession>
<evidence type="ECO:0000313" key="2">
    <source>
        <dbReference type="Proteomes" id="UP000660262"/>
    </source>
</evidence>